<reference evidence="1 2" key="1">
    <citation type="submission" date="2014-07" db="EMBL/GenBank/DDBJ databases">
        <authorList>
            <person name="McCorrison J."/>
            <person name="Sanka R."/>
            <person name="Torralba M."/>
            <person name="Gillis M."/>
            <person name="Haft D.H."/>
            <person name="Methe B."/>
            <person name="Sutton G."/>
            <person name="Nelson K.E."/>
        </authorList>
    </citation>
    <scope>NUCLEOTIDE SEQUENCE [LARGE SCALE GENOMIC DNA]</scope>
    <source>
        <strain evidence="1 2">S7-1-13</strain>
    </source>
</reference>
<dbReference type="RefSeq" id="WP_004826591.1">
    <property type="nucleotide sequence ID" value="NZ_JRMW01000035.1"/>
</dbReference>
<dbReference type="AlphaFoldDB" id="A0A095YBH6"/>
<dbReference type="OrthoDB" id="1956012at2"/>
<protein>
    <submittedName>
        <fullName evidence="1">Uncharacterized protein</fullName>
    </submittedName>
</protein>
<sequence>MKVTICSCARCTAHGNEYLHDSAELVKKDVEIAYEVDNLGQAPEIEIVYKNVMDEVENSQRLSPIVKIDEEYITKAKPEVLMEKMYAELKIERDKRKSEINK</sequence>
<accession>A0A095YBH6</accession>
<comment type="caution">
    <text evidence="1">The sequence shown here is derived from an EMBL/GenBank/DDBJ whole genome shotgun (WGS) entry which is preliminary data.</text>
</comment>
<organism evidence="1 2">
    <name type="scientific">Anaerococcus lactolyticus S7-1-13</name>
    <dbReference type="NCBI Taxonomy" id="1284686"/>
    <lineage>
        <taxon>Bacteria</taxon>
        <taxon>Bacillati</taxon>
        <taxon>Bacillota</taxon>
        <taxon>Tissierellia</taxon>
        <taxon>Tissierellales</taxon>
        <taxon>Peptoniphilaceae</taxon>
        <taxon>Anaerococcus</taxon>
    </lineage>
</organism>
<proteinExistence type="predicted"/>
<name>A0A095YBH6_9FIRM</name>
<evidence type="ECO:0000313" key="1">
    <source>
        <dbReference type="EMBL" id="KGF03967.1"/>
    </source>
</evidence>
<gene>
    <name evidence="1" type="ORF">HMPREF1630_05870</name>
</gene>
<dbReference type="Proteomes" id="UP000029579">
    <property type="component" value="Unassembled WGS sequence"/>
</dbReference>
<dbReference type="eggNOG" id="ENOG5034ASX">
    <property type="taxonomic scope" value="Bacteria"/>
</dbReference>
<evidence type="ECO:0000313" key="2">
    <source>
        <dbReference type="Proteomes" id="UP000029579"/>
    </source>
</evidence>
<dbReference type="EMBL" id="JRMW01000035">
    <property type="protein sequence ID" value="KGF03967.1"/>
    <property type="molecule type" value="Genomic_DNA"/>
</dbReference>